<name>A0A815HC23_ADIRI</name>
<dbReference type="AlphaFoldDB" id="A0A815HC23"/>
<proteinExistence type="predicted"/>
<protein>
    <submittedName>
        <fullName evidence="1">Uncharacterized protein</fullName>
    </submittedName>
</protein>
<comment type="caution">
    <text evidence="1">The sequence shown here is derived from an EMBL/GenBank/DDBJ whole genome shotgun (WGS) entry which is preliminary data.</text>
</comment>
<dbReference type="OrthoDB" id="10604880at2759"/>
<evidence type="ECO:0000313" key="2">
    <source>
        <dbReference type="Proteomes" id="UP000663852"/>
    </source>
</evidence>
<evidence type="ECO:0000313" key="1">
    <source>
        <dbReference type="EMBL" id="CAF1350207.1"/>
    </source>
</evidence>
<sequence>MEESRLDTNDKINKIQAVLNSDYVHDIRFFITHGRTSKSIDHLVEHVLTEELANCTVGYVTGRSGDRIDQLQFHCRHSEMNTYPSSAYSNSVFESYYDNSEVQVPPLHRTPHCVYTVSECEEPVQVVTIDACPIVKTRVVTTTRKVVYTSPYQIFI</sequence>
<reference evidence="1" key="1">
    <citation type="submission" date="2021-02" db="EMBL/GenBank/DDBJ databases">
        <authorList>
            <person name="Nowell W R."/>
        </authorList>
    </citation>
    <scope>NUCLEOTIDE SEQUENCE</scope>
</reference>
<dbReference type="EMBL" id="CAJNOJ010000263">
    <property type="protein sequence ID" value="CAF1350207.1"/>
    <property type="molecule type" value="Genomic_DNA"/>
</dbReference>
<gene>
    <name evidence="1" type="ORF">EDS130_LOCUS33235</name>
</gene>
<dbReference type="Proteomes" id="UP000663852">
    <property type="component" value="Unassembled WGS sequence"/>
</dbReference>
<organism evidence="1 2">
    <name type="scientific">Adineta ricciae</name>
    <name type="common">Rotifer</name>
    <dbReference type="NCBI Taxonomy" id="249248"/>
    <lineage>
        <taxon>Eukaryota</taxon>
        <taxon>Metazoa</taxon>
        <taxon>Spiralia</taxon>
        <taxon>Gnathifera</taxon>
        <taxon>Rotifera</taxon>
        <taxon>Eurotatoria</taxon>
        <taxon>Bdelloidea</taxon>
        <taxon>Adinetida</taxon>
        <taxon>Adinetidae</taxon>
        <taxon>Adineta</taxon>
    </lineage>
</organism>
<accession>A0A815HC23</accession>